<evidence type="ECO:0000313" key="3">
    <source>
        <dbReference type="EMBL" id="KAE8406134.1"/>
    </source>
</evidence>
<dbReference type="EMBL" id="ML736755">
    <property type="protein sequence ID" value="KAE8406134.1"/>
    <property type="molecule type" value="Genomic_DNA"/>
</dbReference>
<accession>A0A5N7DIH6</accession>
<evidence type="ECO:0000256" key="1">
    <source>
        <dbReference type="SAM" id="MobiDB-lite"/>
    </source>
</evidence>
<protein>
    <submittedName>
        <fullName evidence="3">Uncharacterized protein</fullName>
    </submittedName>
</protein>
<feature type="compositionally biased region" description="Low complexity" evidence="1">
    <location>
        <begin position="80"/>
        <end position="89"/>
    </location>
</feature>
<keyword evidence="2" id="KW-1133">Transmembrane helix</keyword>
<organism evidence="3 4">
    <name type="scientific">Aspergillus pseudonomiae</name>
    <dbReference type="NCBI Taxonomy" id="1506151"/>
    <lineage>
        <taxon>Eukaryota</taxon>
        <taxon>Fungi</taxon>
        <taxon>Dikarya</taxon>
        <taxon>Ascomycota</taxon>
        <taxon>Pezizomycotina</taxon>
        <taxon>Eurotiomycetes</taxon>
        <taxon>Eurotiomycetidae</taxon>
        <taxon>Eurotiales</taxon>
        <taxon>Aspergillaceae</taxon>
        <taxon>Aspergillus</taxon>
        <taxon>Aspergillus subgen. Circumdati</taxon>
    </lineage>
</organism>
<keyword evidence="2" id="KW-0472">Membrane</keyword>
<dbReference type="Proteomes" id="UP000325579">
    <property type="component" value="Unassembled WGS sequence"/>
</dbReference>
<sequence length="105" mass="11293">MCYLTYFLLPRTVISVVPSIRCCKCSSVSMRVLLGEFISALVAFGLLFGGSLLTLRRQPPLQRVGARSLAAVFLLSRSRTPTAATSPSTLFALKASNDDPNTEGP</sequence>
<keyword evidence="2" id="KW-0812">Transmembrane</keyword>
<feature type="region of interest" description="Disordered" evidence="1">
    <location>
        <begin position="80"/>
        <end position="105"/>
    </location>
</feature>
<evidence type="ECO:0000256" key="2">
    <source>
        <dbReference type="SAM" id="Phobius"/>
    </source>
</evidence>
<feature type="transmembrane region" description="Helical" evidence="2">
    <location>
        <begin position="37"/>
        <end position="55"/>
    </location>
</feature>
<dbReference type="GeneID" id="43666103"/>
<dbReference type="RefSeq" id="XP_031943453.1">
    <property type="nucleotide sequence ID" value="XM_032081412.1"/>
</dbReference>
<dbReference type="AlphaFoldDB" id="A0A5N7DIH6"/>
<name>A0A5N7DIH6_9EURO</name>
<gene>
    <name evidence="3" type="ORF">BDV37DRAFT_243274</name>
</gene>
<evidence type="ECO:0000313" key="4">
    <source>
        <dbReference type="Proteomes" id="UP000325579"/>
    </source>
</evidence>
<reference evidence="3 4" key="1">
    <citation type="submission" date="2019-04" db="EMBL/GenBank/DDBJ databases">
        <authorList>
            <consortium name="DOE Joint Genome Institute"/>
            <person name="Mondo S."/>
            <person name="Kjaerbolling I."/>
            <person name="Vesth T."/>
            <person name="Frisvad J.C."/>
            <person name="Nybo J.L."/>
            <person name="Theobald S."/>
            <person name="Kildgaard S."/>
            <person name="Isbrandt T."/>
            <person name="Kuo A."/>
            <person name="Sato A."/>
            <person name="Lyhne E.K."/>
            <person name="Kogle M.E."/>
            <person name="Wiebenga A."/>
            <person name="Kun R.S."/>
            <person name="Lubbers R.J."/>
            <person name="Makela M.R."/>
            <person name="Barry K."/>
            <person name="Chovatia M."/>
            <person name="Clum A."/>
            <person name="Daum C."/>
            <person name="Haridas S."/>
            <person name="He G."/>
            <person name="LaButti K."/>
            <person name="Lipzen A."/>
            <person name="Riley R."/>
            <person name="Salamov A."/>
            <person name="Simmons B.A."/>
            <person name="Magnuson J.K."/>
            <person name="Henrissat B."/>
            <person name="Mortensen U.H."/>
            <person name="Larsen T.O."/>
            <person name="Devries R.P."/>
            <person name="Grigoriev I.V."/>
            <person name="Machida M."/>
            <person name="Baker S.E."/>
            <person name="Andersen M.R."/>
            <person name="Cantor M.N."/>
            <person name="Hua S.X."/>
        </authorList>
    </citation>
    <scope>NUCLEOTIDE SEQUENCE [LARGE SCALE GENOMIC DNA]</scope>
    <source>
        <strain evidence="3 4">CBS 119388</strain>
    </source>
</reference>
<keyword evidence="4" id="KW-1185">Reference proteome</keyword>
<proteinExistence type="predicted"/>